<keyword evidence="2" id="KW-0288">FMN</keyword>
<evidence type="ECO:0000256" key="3">
    <source>
        <dbReference type="ARBA" id="ARBA00023002"/>
    </source>
</evidence>
<gene>
    <name evidence="5" type="ORF">Ssi02_46910</name>
</gene>
<dbReference type="EMBL" id="BOOW01000030">
    <property type="protein sequence ID" value="GII94460.1"/>
    <property type="molecule type" value="Genomic_DNA"/>
</dbReference>
<comment type="caution">
    <text evidence="5">The sequence shown here is derived from an EMBL/GenBank/DDBJ whole genome shotgun (WGS) entry which is preliminary data.</text>
</comment>
<dbReference type="PANTHER" id="PTHR23026:SF90">
    <property type="entry name" value="IODOTYROSINE DEIODINASE 1"/>
    <property type="match status" value="1"/>
</dbReference>
<evidence type="ECO:0000313" key="6">
    <source>
        <dbReference type="Proteomes" id="UP000606172"/>
    </source>
</evidence>
<dbReference type="CDD" id="cd02062">
    <property type="entry name" value="Nitro_FMN_reductase"/>
    <property type="match status" value="1"/>
</dbReference>
<dbReference type="Pfam" id="PF00881">
    <property type="entry name" value="Nitroreductase"/>
    <property type="match status" value="1"/>
</dbReference>
<accession>A0A919RKE0</accession>
<dbReference type="InterPro" id="IPR000415">
    <property type="entry name" value="Nitroreductase-like"/>
</dbReference>
<feature type="domain" description="Nitroreductase" evidence="4">
    <location>
        <begin position="14"/>
        <end position="184"/>
    </location>
</feature>
<evidence type="ECO:0000256" key="2">
    <source>
        <dbReference type="ARBA" id="ARBA00022643"/>
    </source>
</evidence>
<dbReference type="RefSeq" id="WP_204028947.1">
    <property type="nucleotide sequence ID" value="NZ_BOOW01000030.1"/>
</dbReference>
<evidence type="ECO:0000256" key="1">
    <source>
        <dbReference type="ARBA" id="ARBA00022630"/>
    </source>
</evidence>
<dbReference type="InterPro" id="IPR050627">
    <property type="entry name" value="Nitroreductase/BluB"/>
</dbReference>
<sequence>MDIAATDQLLSTTRAVRRRLDLERPVERDVILECLRLAVQAPTGGNKQAWRWLVVDDPEVRANVADIYARQTLAVIDRRYPHIKDPQTRRVYDSARYLATVLAQVPVLIVPCVQGRLDEPNATHPAAFYGSIFPAIWNLQLALRSRRMGSVLTTPFVGDDERRYTEVLRLPDTMTPVALLPVAYTIGDEFKPAKRPPVETITRWNRWTD</sequence>
<protein>
    <submittedName>
        <fullName evidence="5">Nitroreductase</fullName>
    </submittedName>
</protein>
<keyword evidence="6" id="KW-1185">Reference proteome</keyword>
<dbReference type="PANTHER" id="PTHR23026">
    <property type="entry name" value="NADPH NITROREDUCTASE"/>
    <property type="match status" value="1"/>
</dbReference>
<dbReference type="GO" id="GO:0016491">
    <property type="term" value="F:oxidoreductase activity"/>
    <property type="evidence" value="ECO:0007669"/>
    <property type="project" value="UniProtKB-KW"/>
</dbReference>
<keyword evidence="1" id="KW-0285">Flavoprotein</keyword>
<evidence type="ECO:0000259" key="4">
    <source>
        <dbReference type="Pfam" id="PF00881"/>
    </source>
</evidence>
<proteinExistence type="predicted"/>
<organism evidence="5 6">
    <name type="scientific">Sinosporangium siamense</name>
    <dbReference type="NCBI Taxonomy" id="1367973"/>
    <lineage>
        <taxon>Bacteria</taxon>
        <taxon>Bacillati</taxon>
        <taxon>Actinomycetota</taxon>
        <taxon>Actinomycetes</taxon>
        <taxon>Streptosporangiales</taxon>
        <taxon>Streptosporangiaceae</taxon>
        <taxon>Sinosporangium</taxon>
    </lineage>
</organism>
<dbReference type="AlphaFoldDB" id="A0A919RKE0"/>
<dbReference type="SUPFAM" id="SSF55469">
    <property type="entry name" value="FMN-dependent nitroreductase-like"/>
    <property type="match status" value="1"/>
</dbReference>
<dbReference type="Proteomes" id="UP000606172">
    <property type="component" value="Unassembled WGS sequence"/>
</dbReference>
<reference evidence="5" key="1">
    <citation type="submission" date="2021-01" db="EMBL/GenBank/DDBJ databases">
        <title>Whole genome shotgun sequence of Sinosporangium siamense NBRC 109515.</title>
        <authorList>
            <person name="Komaki H."/>
            <person name="Tamura T."/>
        </authorList>
    </citation>
    <scope>NUCLEOTIDE SEQUENCE</scope>
    <source>
        <strain evidence="5">NBRC 109515</strain>
    </source>
</reference>
<name>A0A919RKE0_9ACTN</name>
<evidence type="ECO:0000313" key="5">
    <source>
        <dbReference type="EMBL" id="GII94460.1"/>
    </source>
</evidence>
<dbReference type="Gene3D" id="3.40.109.10">
    <property type="entry name" value="NADH Oxidase"/>
    <property type="match status" value="1"/>
</dbReference>
<keyword evidence="3" id="KW-0560">Oxidoreductase</keyword>
<dbReference type="InterPro" id="IPR029479">
    <property type="entry name" value="Nitroreductase"/>
</dbReference>